<dbReference type="Proteomes" id="UP001172721">
    <property type="component" value="Unassembled WGS sequence"/>
</dbReference>
<reference evidence="2" key="1">
    <citation type="submission" date="2023-07" db="EMBL/GenBank/DDBJ databases">
        <title>Fictibacillus sp. isolated from freshwater pond.</title>
        <authorList>
            <person name="Kirdat K."/>
            <person name="Bhat A."/>
            <person name="Mourya A."/>
            <person name="Yadav A."/>
        </authorList>
    </citation>
    <scope>NUCLEOTIDE SEQUENCE</scope>
    <source>
        <strain evidence="2">NE201</strain>
    </source>
</reference>
<gene>
    <name evidence="2" type="ORF">QYB97_16025</name>
</gene>
<evidence type="ECO:0000256" key="1">
    <source>
        <dbReference type="SAM" id="MobiDB-lite"/>
    </source>
</evidence>
<protein>
    <submittedName>
        <fullName evidence="2">Uncharacterized protein</fullName>
    </submittedName>
</protein>
<dbReference type="RefSeq" id="WP_301167011.1">
    <property type="nucleotide sequence ID" value="NZ_JAUHTR010000008.1"/>
</dbReference>
<proteinExistence type="predicted"/>
<organism evidence="2 3">
    <name type="scientific">Fictibacillus fluitans</name>
    <dbReference type="NCBI Taxonomy" id="3058422"/>
    <lineage>
        <taxon>Bacteria</taxon>
        <taxon>Bacillati</taxon>
        <taxon>Bacillota</taxon>
        <taxon>Bacilli</taxon>
        <taxon>Bacillales</taxon>
        <taxon>Fictibacillaceae</taxon>
        <taxon>Fictibacillus</taxon>
    </lineage>
</organism>
<evidence type="ECO:0000313" key="2">
    <source>
        <dbReference type="EMBL" id="MDN4525994.1"/>
    </source>
</evidence>
<evidence type="ECO:0000313" key="3">
    <source>
        <dbReference type="Proteomes" id="UP001172721"/>
    </source>
</evidence>
<dbReference type="EMBL" id="JAUHTR010000008">
    <property type="protein sequence ID" value="MDN4525994.1"/>
    <property type="molecule type" value="Genomic_DNA"/>
</dbReference>
<feature type="region of interest" description="Disordered" evidence="1">
    <location>
        <begin position="172"/>
        <end position="234"/>
    </location>
</feature>
<keyword evidence="3" id="KW-1185">Reference proteome</keyword>
<accession>A0ABT8HZ60</accession>
<feature type="compositionally biased region" description="Low complexity" evidence="1">
    <location>
        <begin position="197"/>
        <end position="209"/>
    </location>
</feature>
<feature type="compositionally biased region" description="Basic residues" evidence="1">
    <location>
        <begin position="216"/>
        <end position="234"/>
    </location>
</feature>
<sequence length="234" mass="24666">MSDFRGFPTLPCGDLFRAGRGSGIAVKESSFQTIAAAAIPTFPLIISLDDAATTRGVEFVRNGIVSGLQSVEGGTYDFAYIVSTTITTATTTAPYTLNFELITSTGRIITDSSSSQIIPVTTVLGTSINTNLEVALHFTLLPGETVSIVLRSITGTVTGSITINTASLYMQPTGTAEQAREESSSSSSSSSKKKCESSSSKTSSSSSSSTPCKIPDKKHHNKPWKKGKSKRSLF</sequence>
<name>A0ABT8HZ60_9BACL</name>
<comment type="caution">
    <text evidence="2">The sequence shown here is derived from an EMBL/GenBank/DDBJ whole genome shotgun (WGS) entry which is preliminary data.</text>
</comment>